<evidence type="ECO:0000313" key="3">
    <source>
        <dbReference type="Proteomes" id="UP000652761"/>
    </source>
</evidence>
<name>A0A843VLR3_COLES</name>
<comment type="caution">
    <text evidence="2">The sequence shown here is derived from an EMBL/GenBank/DDBJ whole genome shotgun (WGS) entry which is preliminary data.</text>
</comment>
<gene>
    <name evidence="2" type="ORF">Taro_027980</name>
</gene>
<evidence type="ECO:0000313" key="2">
    <source>
        <dbReference type="EMBL" id="MQL95317.1"/>
    </source>
</evidence>
<organism evidence="2 3">
    <name type="scientific">Colocasia esculenta</name>
    <name type="common">Wild taro</name>
    <name type="synonym">Arum esculentum</name>
    <dbReference type="NCBI Taxonomy" id="4460"/>
    <lineage>
        <taxon>Eukaryota</taxon>
        <taxon>Viridiplantae</taxon>
        <taxon>Streptophyta</taxon>
        <taxon>Embryophyta</taxon>
        <taxon>Tracheophyta</taxon>
        <taxon>Spermatophyta</taxon>
        <taxon>Magnoliopsida</taxon>
        <taxon>Liliopsida</taxon>
        <taxon>Araceae</taxon>
        <taxon>Aroideae</taxon>
        <taxon>Colocasieae</taxon>
        <taxon>Colocasia</taxon>
    </lineage>
</organism>
<proteinExistence type="predicted"/>
<feature type="region of interest" description="Disordered" evidence="1">
    <location>
        <begin position="27"/>
        <end position="55"/>
    </location>
</feature>
<accession>A0A843VLR3</accession>
<reference evidence="2" key="1">
    <citation type="submission" date="2017-07" db="EMBL/GenBank/DDBJ databases">
        <title>Taro Niue Genome Assembly and Annotation.</title>
        <authorList>
            <person name="Atibalentja N."/>
            <person name="Keating K."/>
            <person name="Fields C.J."/>
        </authorList>
    </citation>
    <scope>NUCLEOTIDE SEQUENCE</scope>
    <source>
        <strain evidence="2">Niue_2</strain>
        <tissue evidence="2">Leaf</tissue>
    </source>
</reference>
<keyword evidence="3" id="KW-1185">Reference proteome</keyword>
<sequence length="122" mass="13188">MSMVRCRKSTPRSPVIGLRQMGSSTVVAYDGGTGRRTTGGVRRRTPDVGRQTPNVGWHQTSAVGCWASARQCRTPAVGRQEPAGRCRTSALGVERSDPKRSDIECRLLGVVLPATDHRISSI</sequence>
<dbReference type="Proteomes" id="UP000652761">
    <property type="component" value="Unassembled WGS sequence"/>
</dbReference>
<dbReference type="AlphaFoldDB" id="A0A843VLR3"/>
<protein>
    <submittedName>
        <fullName evidence="2">Uncharacterized protein</fullName>
    </submittedName>
</protein>
<dbReference type="EMBL" id="NMUH01001781">
    <property type="protein sequence ID" value="MQL95317.1"/>
    <property type="molecule type" value="Genomic_DNA"/>
</dbReference>
<evidence type="ECO:0000256" key="1">
    <source>
        <dbReference type="SAM" id="MobiDB-lite"/>
    </source>
</evidence>